<reference evidence="2" key="1">
    <citation type="submission" date="2018-04" db="EMBL/GenBank/DDBJ databases">
        <title>Complete genome of Antarctic heterotrophic bacterium Hymenobacter nivis.</title>
        <authorList>
            <person name="Terashima M."/>
        </authorList>
    </citation>
    <scope>NUCLEOTIDE SEQUENCE [LARGE SCALE GENOMIC DNA]</scope>
    <source>
        <strain evidence="2">NBRC 111535</strain>
    </source>
</reference>
<dbReference type="KEGG" id="hnv:DDQ68_17105"/>
<sequence length="181" mass="19796">MPPDRWVGLLAAVAQHDDEQAAWHGRGGHHGLTPAGAPVNFTQKDFSQAQAQDLLHAARFQGQWRSLLASLHLSCLYEPLRGSAPTTTAFLDELKASQQRWGLALGTTPAEARRAYDLLHWCARLSLILCRHELPEMSREVEISPLPAGHWAYASFVRQPGGGAARLPCCGPGPSPPTRWP</sequence>
<dbReference type="Pfam" id="PF13030">
    <property type="entry name" value="DUF3891"/>
    <property type="match status" value="1"/>
</dbReference>
<evidence type="ECO:0000313" key="1">
    <source>
        <dbReference type="EMBL" id="AWM35473.1"/>
    </source>
</evidence>
<proteinExistence type="predicted"/>
<dbReference type="AlphaFoldDB" id="A0A2Z3GNW0"/>
<evidence type="ECO:0000313" key="2">
    <source>
        <dbReference type="Proteomes" id="UP000245999"/>
    </source>
</evidence>
<organism evidence="1 2">
    <name type="scientific">Hymenobacter nivis</name>
    <dbReference type="NCBI Taxonomy" id="1850093"/>
    <lineage>
        <taxon>Bacteria</taxon>
        <taxon>Pseudomonadati</taxon>
        <taxon>Bacteroidota</taxon>
        <taxon>Cytophagia</taxon>
        <taxon>Cytophagales</taxon>
        <taxon>Hymenobacteraceae</taxon>
        <taxon>Hymenobacter</taxon>
    </lineage>
</organism>
<keyword evidence="2" id="KW-1185">Reference proteome</keyword>
<dbReference type="Proteomes" id="UP000245999">
    <property type="component" value="Chromosome"/>
</dbReference>
<protein>
    <submittedName>
        <fullName evidence="1">Uncharacterized protein</fullName>
    </submittedName>
</protein>
<gene>
    <name evidence="1" type="ORF">DDQ68_17105</name>
</gene>
<name>A0A2Z3GNW0_9BACT</name>
<accession>A0A2Z3GNW0</accession>
<dbReference type="InterPro" id="IPR024992">
    <property type="entry name" value="DUF3891"/>
</dbReference>
<dbReference type="OrthoDB" id="872894at2"/>
<dbReference type="EMBL" id="CP029145">
    <property type="protein sequence ID" value="AWM35473.1"/>
    <property type="molecule type" value="Genomic_DNA"/>
</dbReference>